<evidence type="ECO:0008006" key="3">
    <source>
        <dbReference type="Google" id="ProtNLM"/>
    </source>
</evidence>
<dbReference type="EMBL" id="SDHZ01000001">
    <property type="protein sequence ID" value="RXK86872.1"/>
    <property type="molecule type" value="Genomic_DNA"/>
</dbReference>
<name>A0A4Q1DBQ4_9BACT</name>
<proteinExistence type="predicted"/>
<reference evidence="1 2" key="1">
    <citation type="submission" date="2019-01" db="EMBL/GenBank/DDBJ databases">
        <title>Filimonas sp. strain TTM-71.</title>
        <authorList>
            <person name="Chen W.-M."/>
        </authorList>
    </citation>
    <scope>NUCLEOTIDE SEQUENCE [LARGE SCALE GENOMIC DNA]</scope>
    <source>
        <strain evidence="1 2">TTM-71</strain>
    </source>
</reference>
<evidence type="ECO:0000313" key="1">
    <source>
        <dbReference type="EMBL" id="RXK86872.1"/>
    </source>
</evidence>
<keyword evidence="2" id="KW-1185">Reference proteome</keyword>
<gene>
    <name evidence="1" type="ORF">ESB13_08795</name>
</gene>
<sequence>MKHIEKKFILRVPLGGDANELLKNAPIPDKTELEERLRSGYYPLLIGEDNMLTQAFVYNLNKKDYRIPEPNPVTLYFHIAQSHLRVVREKRLDLLRDIDNNQFRATTDQHLIYDFFGNTAVFTTFLFNSIECFINYKIPETYKFTREGTQKSETFNAQQIQRNLPFDDKIKLVIPEIFGKSFHLEEQADYTKIDKLKRLRDEIMHTKQTLNTANKYESFYIDLLNFNFDKTILAVRNYINYYEPGTITECKCGNDF</sequence>
<dbReference type="Proteomes" id="UP000290545">
    <property type="component" value="Unassembled WGS sequence"/>
</dbReference>
<dbReference type="AlphaFoldDB" id="A0A4Q1DBQ4"/>
<protein>
    <recommendedName>
        <fullName evidence="3">Cthe-2314-like HEPN domain-containing protein</fullName>
    </recommendedName>
</protein>
<dbReference type="OrthoDB" id="788947at2"/>
<comment type="caution">
    <text evidence="1">The sequence shown here is derived from an EMBL/GenBank/DDBJ whole genome shotgun (WGS) entry which is preliminary data.</text>
</comment>
<accession>A0A4Q1DBQ4</accession>
<organism evidence="1 2">
    <name type="scientific">Filimonas effusa</name>
    <dbReference type="NCBI Taxonomy" id="2508721"/>
    <lineage>
        <taxon>Bacteria</taxon>
        <taxon>Pseudomonadati</taxon>
        <taxon>Bacteroidota</taxon>
        <taxon>Chitinophagia</taxon>
        <taxon>Chitinophagales</taxon>
        <taxon>Chitinophagaceae</taxon>
        <taxon>Filimonas</taxon>
    </lineage>
</organism>
<evidence type="ECO:0000313" key="2">
    <source>
        <dbReference type="Proteomes" id="UP000290545"/>
    </source>
</evidence>
<dbReference type="RefSeq" id="WP_129002621.1">
    <property type="nucleotide sequence ID" value="NZ_SDHZ01000001.1"/>
</dbReference>